<evidence type="ECO:0000256" key="8">
    <source>
        <dbReference type="ARBA" id="ARBA00048117"/>
    </source>
</evidence>
<evidence type="ECO:0000259" key="10">
    <source>
        <dbReference type="Pfam" id="PF00814"/>
    </source>
</evidence>
<dbReference type="GO" id="GO:0061711">
    <property type="term" value="F:tRNA N(6)-L-threonylcarbamoyladenine synthase activity"/>
    <property type="evidence" value="ECO:0007669"/>
    <property type="project" value="UniProtKB-EC"/>
</dbReference>
<dbReference type="EMBL" id="JAHEAC010000004">
    <property type="protein sequence ID" value="MBX8643314.1"/>
    <property type="molecule type" value="Genomic_DNA"/>
</dbReference>
<feature type="binding site" evidence="9">
    <location>
        <position position="286"/>
    </location>
    <ligand>
        <name>Fe cation</name>
        <dbReference type="ChEBI" id="CHEBI:24875"/>
    </ligand>
</feature>
<feature type="domain" description="Gcp-like" evidence="10">
    <location>
        <begin position="28"/>
        <end position="293"/>
    </location>
</feature>
<dbReference type="NCBIfam" id="TIGR03722">
    <property type="entry name" value="arch_KAE1"/>
    <property type="match status" value="1"/>
</dbReference>
<dbReference type="Proteomes" id="UP000750197">
    <property type="component" value="Unassembled WGS sequence"/>
</dbReference>
<evidence type="ECO:0000313" key="12">
    <source>
        <dbReference type="EMBL" id="MBX8643314.1"/>
    </source>
</evidence>
<dbReference type="FunFam" id="3.30.420.40:FF:000038">
    <property type="entry name" value="Probable tRNA N6-adenosine threonylcarbamoyltransferase"/>
    <property type="match status" value="1"/>
</dbReference>
<evidence type="ECO:0000256" key="4">
    <source>
        <dbReference type="ARBA" id="ARBA00022694"/>
    </source>
</evidence>
<feature type="binding site" evidence="9">
    <location>
        <begin position="129"/>
        <end position="133"/>
    </location>
    <ligand>
        <name>substrate</name>
    </ligand>
</feature>
<dbReference type="EMBL" id="JAGVSJ010000008">
    <property type="protein sequence ID" value="MBX8631747.1"/>
    <property type="molecule type" value="Genomic_DNA"/>
</dbReference>
<comment type="function">
    <text evidence="9">Required for the formation of a threonylcarbamoyl group on adenosine at position 37 (t(6)A37) in tRNAs that read codons beginning with adenine. Is a component of the KEOPS complex that is probably involved in the transfer of the threonylcarbamoyl moiety of threonylcarbamoyl-AMP (TC-AMP) to the N6 group of A37. Kae1 likely plays a direct catalytic role in this reaction, but requires other protein(s) of the complex to fulfill this activity.</text>
</comment>
<keyword evidence="7 9" id="KW-0012">Acyltransferase</keyword>
<keyword evidence="4 9" id="KW-0819">tRNA processing</keyword>
<keyword evidence="5 9" id="KW-0479">Metal-binding</keyword>
<feature type="binding site" evidence="9">
    <location>
        <position position="108"/>
    </location>
    <ligand>
        <name>Fe cation</name>
        <dbReference type="ChEBI" id="CHEBI:24875"/>
    </ligand>
</feature>
<comment type="subunit">
    <text evidence="9">Monomer. Component of the KEOPS complex that consists of Kae1, Bud32, Cgi121 and Pcc1; the whole complex dimerizes.</text>
</comment>
<sequence>MLCIGIEGTAHTVGVGIVSSDGEILADERDMYHPPKGGIHPREAANHHAEVVVPMVNRAIEDANIRPRDLDIIAFSQGPGLGPCLRTVATAARALSISLMRPIIGVNHCVAHLEIGRMNRADSDPLMLYCSGGNTQVIAYAKRRYRVFGETMDIGVGNMLDKIGIMAGFGFYAGPKIEEMAKKGSELLDLPYSVKGMDVSFSGILTAARQHINNGCSLEDLCFSIQETVFSMLTEVTERAAAQADKKEILLAGGVARNRRLAEMVRVMAEERGATLFEPPFPFFADNGVMIAWNGLIAYSSGQRMTISDTVINQRYRTDQVNVTWRQQPFRAVSK</sequence>
<comment type="cofactor">
    <cofactor evidence="9">
        <name>Fe(2+)</name>
        <dbReference type="ChEBI" id="CHEBI:29033"/>
    </cofactor>
    <text evidence="9">Binds 1 Fe(2+) ion per subunit.</text>
</comment>
<feature type="binding site" evidence="9">
    <location>
        <position position="258"/>
    </location>
    <ligand>
        <name>substrate</name>
    </ligand>
</feature>
<gene>
    <name evidence="9" type="primary">kae1</name>
    <name evidence="11" type="ORF">J9259_04405</name>
    <name evidence="12" type="ORF">KIY12_01085</name>
</gene>
<dbReference type="EC" id="2.3.1.234" evidence="9"/>
<evidence type="ECO:0000256" key="7">
    <source>
        <dbReference type="ARBA" id="ARBA00023315"/>
    </source>
</evidence>
<evidence type="ECO:0000256" key="2">
    <source>
        <dbReference type="ARBA" id="ARBA00022490"/>
    </source>
</evidence>
<protein>
    <recommendedName>
        <fullName evidence="9">tRNA N6-adenosine threonylcarbamoyltransferase</fullName>
        <ecNumber evidence="9">2.3.1.234</ecNumber>
    </recommendedName>
    <alternativeName>
        <fullName evidence="9">N6-L-threonylcarbamoyladenine synthase</fullName>
        <shortName evidence="9">t(6)A synthase</shortName>
    </alternativeName>
    <alternativeName>
        <fullName evidence="9">t(6)A37 threonylcarbamoyladenosine biosynthesis protein Kae1</fullName>
    </alternativeName>
    <alternativeName>
        <fullName evidence="9">tRNA threonylcarbamoyladenosine biosynthesis protein Kae1</fullName>
    </alternativeName>
</protein>
<name>A0A8J8CC53_9ARCH</name>
<dbReference type="CDD" id="cd24131">
    <property type="entry name" value="ASKHA_NBD_Kae1_arch_bac"/>
    <property type="match status" value="1"/>
</dbReference>
<comment type="subcellular location">
    <subcellularLocation>
        <location evidence="1 9">Cytoplasm</location>
    </subcellularLocation>
</comment>
<evidence type="ECO:0000313" key="11">
    <source>
        <dbReference type="EMBL" id="MBX8631747.1"/>
    </source>
</evidence>
<evidence type="ECO:0000256" key="3">
    <source>
        <dbReference type="ARBA" id="ARBA00022679"/>
    </source>
</evidence>
<dbReference type="GO" id="GO:0005737">
    <property type="term" value="C:cytoplasm"/>
    <property type="evidence" value="ECO:0007669"/>
    <property type="project" value="UniProtKB-SubCell"/>
</dbReference>
<dbReference type="GO" id="GO:0000408">
    <property type="term" value="C:EKC/KEOPS complex"/>
    <property type="evidence" value="ECO:0007669"/>
    <property type="project" value="InterPro"/>
</dbReference>
<dbReference type="InterPro" id="IPR000905">
    <property type="entry name" value="Gcp-like_dom"/>
</dbReference>
<dbReference type="NCBIfam" id="NF007174">
    <property type="entry name" value="PRK09605.1"/>
    <property type="match status" value="1"/>
</dbReference>
<comment type="catalytic activity">
    <reaction evidence="8 9">
        <text>L-threonylcarbamoyladenylate + adenosine(37) in tRNA = N(6)-L-threonylcarbamoyladenosine(37) in tRNA + AMP + H(+)</text>
        <dbReference type="Rhea" id="RHEA:37059"/>
        <dbReference type="Rhea" id="RHEA-COMP:10162"/>
        <dbReference type="Rhea" id="RHEA-COMP:10163"/>
        <dbReference type="ChEBI" id="CHEBI:15378"/>
        <dbReference type="ChEBI" id="CHEBI:73682"/>
        <dbReference type="ChEBI" id="CHEBI:74411"/>
        <dbReference type="ChEBI" id="CHEBI:74418"/>
        <dbReference type="ChEBI" id="CHEBI:456215"/>
        <dbReference type="EC" id="2.3.1.234"/>
    </reaction>
</comment>
<dbReference type="InterPro" id="IPR043129">
    <property type="entry name" value="ATPase_NBD"/>
</dbReference>
<accession>A0A8J8CC53</accession>
<dbReference type="InterPro" id="IPR034680">
    <property type="entry name" value="Kae1_archaea_euk"/>
</dbReference>
<evidence type="ECO:0000256" key="1">
    <source>
        <dbReference type="ARBA" id="ARBA00004496"/>
    </source>
</evidence>
<feature type="binding site" evidence="9">
    <location>
        <position position="112"/>
    </location>
    <ligand>
        <name>Fe cation</name>
        <dbReference type="ChEBI" id="CHEBI:24875"/>
    </ligand>
</feature>
<dbReference type="GO" id="GO:0002949">
    <property type="term" value="P:tRNA threonylcarbamoyladenosine modification"/>
    <property type="evidence" value="ECO:0007669"/>
    <property type="project" value="UniProtKB-UniRule"/>
</dbReference>
<evidence type="ECO:0000256" key="6">
    <source>
        <dbReference type="ARBA" id="ARBA00023004"/>
    </source>
</evidence>
<dbReference type="Proteomes" id="UP000716004">
    <property type="component" value="Unassembled WGS sequence"/>
</dbReference>
<keyword evidence="3 9" id="KW-0808">Transferase</keyword>
<dbReference type="HAMAP" id="MF_01446">
    <property type="entry name" value="Kae1"/>
    <property type="match status" value="1"/>
</dbReference>
<evidence type="ECO:0000256" key="5">
    <source>
        <dbReference type="ARBA" id="ARBA00022723"/>
    </source>
</evidence>
<keyword evidence="12" id="KW-0418">Kinase</keyword>
<feature type="binding site" evidence="9">
    <location>
        <position position="129"/>
    </location>
    <ligand>
        <name>Fe cation</name>
        <dbReference type="ChEBI" id="CHEBI:24875"/>
    </ligand>
</feature>
<dbReference type="PANTHER" id="PTHR11735:SF14">
    <property type="entry name" value="TRNA N6-ADENOSINE THREONYLCARBAMOYLTRANSFERASE"/>
    <property type="match status" value="1"/>
</dbReference>
<keyword evidence="2 9" id="KW-0963">Cytoplasm</keyword>
<evidence type="ECO:0000256" key="9">
    <source>
        <dbReference type="HAMAP-Rule" id="MF_01446"/>
    </source>
</evidence>
<dbReference type="GO" id="GO:0005506">
    <property type="term" value="F:iron ion binding"/>
    <property type="evidence" value="ECO:0007669"/>
    <property type="project" value="UniProtKB-UniRule"/>
</dbReference>
<dbReference type="AlphaFoldDB" id="A0A8J8CC53"/>
<proteinExistence type="inferred from homology"/>
<reference evidence="12" key="1">
    <citation type="submission" date="2021-05" db="EMBL/GenBank/DDBJ databases">
        <title>Genomic insights into ecological role and evolution of a novel Thermoplasmata order Candidatus Sysuiplasmatales.</title>
        <authorList>
            <person name="Yuan Y."/>
        </authorList>
    </citation>
    <scope>NUCLEOTIDE SEQUENCE</scope>
    <source>
        <strain evidence="12">TUT19-bin139</strain>
        <strain evidence="11">YP2-bin.285</strain>
    </source>
</reference>
<dbReference type="Pfam" id="PF00814">
    <property type="entry name" value="TsaD"/>
    <property type="match status" value="1"/>
</dbReference>
<dbReference type="Gene3D" id="3.30.420.40">
    <property type="match status" value="2"/>
</dbReference>
<feature type="binding site" evidence="9">
    <location>
        <position position="174"/>
    </location>
    <ligand>
        <name>substrate</name>
    </ligand>
</feature>
<dbReference type="NCBIfam" id="TIGR00329">
    <property type="entry name" value="gcp_kae1"/>
    <property type="match status" value="1"/>
</dbReference>
<feature type="binding site" evidence="9">
    <location>
        <position position="178"/>
    </location>
    <ligand>
        <name>substrate</name>
    </ligand>
</feature>
<dbReference type="GO" id="GO:0016301">
    <property type="term" value="F:kinase activity"/>
    <property type="evidence" value="ECO:0007669"/>
    <property type="project" value="UniProtKB-KW"/>
</dbReference>
<feature type="binding site" evidence="9">
    <location>
        <position position="161"/>
    </location>
    <ligand>
        <name>substrate</name>
    </ligand>
</feature>
<dbReference type="PRINTS" id="PR00789">
    <property type="entry name" value="OSIALOPTASE"/>
</dbReference>
<keyword evidence="6 9" id="KW-0408">Iron</keyword>
<organism evidence="12 13">
    <name type="scientific">Candidatus Sysuiplasma superficiale</name>
    <dbReference type="NCBI Taxonomy" id="2823368"/>
    <lineage>
        <taxon>Archaea</taxon>
        <taxon>Methanobacteriati</taxon>
        <taxon>Thermoplasmatota</taxon>
        <taxon>Thermoplasmata</taxon>
        <taxon>Candidatus Sysuiplasmatales</taxon>
        <taxon>Candidatus Sysuiplasmataceae</taxon>
        <taxon>Candidatus Sysuiplasma</taxon>
    </lineage>
</organism>
<dbReference type="PANTHER" id="PTHR11735">
    <property type="entry name" value="TRNA N6-ADENOSINE THREONYLCARBAMOYLTRANSFERASE"/>
    <property type="match status" value="1"/>
</dbReference>
<dbReference type="InterPro" id="IPR017861">
    <property type="entry name" value="KAE1/TsaD"/>
</dbReference>
<evidence type="ECO:0000313" key="13">
    <source>
        <dbReference type="Proteomes" id="UP000750197"/>
    </source>
</evidence>
<comment type="similarity">
    <text evidence="9">Belongs to the KAE1 / TsaD family.</text>
</comment>
<dbReference type="SUPFAM" id="SSF53067">
    <property type="entry name" value="Actin-like ATPase domain"/>
    <property type="match status" value="1"/>
</dbReference>
<comment type="caution">
    <text evidence="12">The sequence shown here is derived from an EMBL/GenBank/DDBJ whole genome shotgun (WGS) entry which is preliminary data.</text>
</comment>